<evidence type="ECO:0000256" key="1">
    <source>
        <dbReference type="SAM" id="MobiDB-lite"/>
    </source>
</evidence>
<gene>
    <name evidence="2" type="ORF">LXO92_13015</name>
</gene>
<dbReference type="Proteomes" id="UP001320170">
    <property type="component" value="Unassembled WGS sequence"/>
</dbReference>
<evidence type="ECO:0000313" key="3">
    <source>
        <dbReference type="Proteomes" id="UP001320170"/>
    </source>
</evidence>
<feature type="region of interest" description="Disordered" evidence="1">
    <location>
        <begin position="18"/>
        <end position="53"/>
    </location>
</feature>
<dbReference type="RefSeq" id="WP_182349980.1">
    <property type="nucleotide sequence ID" value="NZ_JAJSPM010000009.1"/>
</dbReference>
<sequence>MSRLKVFTNLANRMYKKVVGEKEKTTQATPEGTKDADGSYGKMESVFHTGSEKGTVKSQKSVLLDDIERIRTDFQLYNGAKNRIRLHDGGIKDSGSGYKGNEKEIMKTLAEKITAQLEQKGWTTYFEATTYHQIESLTQKDKSMPKDVRNKLIELCKEYGSDFQYFKKELQKEEFKLEEEPSTIPSFQ</sequence>
<reference evidence="2 3" key="1">
    <citation type="journal article" date="2024" name="Pathogens">
        <title>Characterization of a Novel Species of Legionella Isolated from a Healthcare Facility: Legionella resiliens sp. nov.</title>
        <authorList>
            <person name="Cristino S."/>
            <person name="Pascale M.R."/>
            <person name="Marino F."/>
            <person name="Derelitto C."/>
            <person name="Salaris S."/>
            <person name="Orsini M."/>
            <person name="Squarzoni S."/>
            <person name="Grottola A."/>
            <person name="Girolamini L."/>
        </authorList>
    </citation>
    <scope>NUCLEOTIDE SEQUENCE [LARGE SCALE GENOMIC DNA]</scope>
    <source>
        <strain evidence="2 3">8cVS16</strain>
    </source>
</reference>
<accession>A0ABS8X764</accession>
<organism evidence="2 3">
    <name type="scientific">Legionella resiliens</name>
    <dbReference type="NCBI Taxonomy" id="2905958"/>
    <lineage>
        <taxon>Bacteria</taxon>
        <taxon>Pseudomonadati</taxon>
        <taxon>Pseudomonadota</taxon>
        <taxon>Gammaproteobacteria</taxon>
        <taxon>Legionellales</taxon>
        <taxon>Legionellaceae</taxon>
        <taxon>Legionella</taxon>
    </lineage>
</organism>
<name>A0ABS8X764_9GAMM</name>
<keyword evidence="3" id="KW-1185">Reference proteome</keyword>
<proteinExistence type="predicted"/>
<comment type="caution">
    <text evidence="2">The sequence shown here is derived from an EMBL/GenBank/DDBJ whole genome shotgun (WGS) entry which is preliminary data.</text>
</comment>
<evidence type="ECO:0000313" key="2">
    <source>
        <dbReference type="EMBL" id="MCE3533295.1"/>
    </source>
</evidence>
<dbReference type="EMBL" id="JAJTND010000005">
    <property type="protein sequence ID" value="MCE3533295.1"/>
    <property type="molecule type" value="Genomic_DNA"/>
</dbReference>
<protein>
    <submittedName>
        <fullName evidence="2">Uncharacterized protein</fullName>
    </submittedName>
</protein>